<evidence type="ECO:0000313" key="1">
    <source>
        <dbReference type="Proteomes" id="UP000887572"/>
    </source>
</evidence>
<accession>A0A914HJ33</accession>
<dbReference type="Proteomes" id="UP000887572">
    <property type="component" value="Unplaced"/>
</dbReference>
<dbReference type="SUPFAM" id="SSF81383">
    <property type="entry name" value="F-box domain"/>
    <property type="match status" value="1"/>
</dbReference>
<reference evidence="2" key="1">
    <citation type="submission" date="2022-11" db="UniProtKB">
        <authorList>
            <consortium name="WormBaseParasite"/>
        </authorList>
    </citation>
    <scope>IDENTIFICATION</scope>
</reference>
<evidence type="ECO:0000313" key="2">
    <source>
        <dbReference type="WBParaSite" id="Gr19_v10_g193.t1"/>
    </source>
</evidence>
<dbReference type="AlphaFoldDB" id="A0A914HJ33"/>
<keyword evidence="1" id="KW-1185">Reference proteome</keyword>
<proteinExistence type="predicted"/>
<dbReference type="InterPro" id="IPR036047">
    <property type="entry name" value="F-box-like_dom_sf"/>
</dbReference>
<name>A0A914HJ33_GLORO</name>
<protein>
    <submittedName>
        <fullName evidence="2">F-box domain-containing protein</fullName>
    </submittedName>
</protein>
<dbReference type="WBParaSite" id="Gr19_v10_g193.t1">
    <property type="protein sequence ID" value="Gr19_v10_g193.t1"/>
    <property type="gene ID" value="Gr19_v10_g193"/>
</dbReference>
<organism evidence="1 2">
    <name type="scientific">Globodera rostochiensis</name>
    <name type="common">Golden nematode worm</name>
    <name type="synonym">Heterodera rostochiensis</name>
    <dbReference type="NCBI Taxonomy" id="31243"/>
    <lineage>
        <taxon>Eukaryota</taxon>
        <taxon>Metazoa</taxon>
        <taxon>Ecdysozoa</taxon>
        <taxon>Nematoda</taxon>
        <taxon>Chromadorea</taxon>
        <taxon>Rhabditida</taxon>
        <taxon>Tylenchina</taxon>
        <taxon>Tylenchomorpha</taxon>
        <taxon>Tylenchoidea</taxon>
        <taxon>Heteroderidae</taxon>
        <taxon>Heteroderinae</taxon>
        <taxon>Globodera</taxon>
    </lineage>
</organism>
<sequence length="246" mass="28957">MAHKRKRQNKDLPCSSTNADADQCPFPLEQLPLNTLVIVASQLPFKDFKNVGMISKQFNRAQRITRFNRKRVSVDMLRKLFPDEVPDSKMDGTERSIGMLEMMNPMRQHLRSSPPRNIREVDLSEFSSFRESHFVELFRSISNGRDLFSDVRRLNVQKCVMELRDMDFLAQLMPKVWYIRCSAQSLVIPQETEQQQMALNAEQMRQLRAKLENFDVVSRQCTKKHLWFITKLIEMFAELEVIQLDN</sequence>